<reference evidence="1 3" key="1">
    <citation type="journal article" date="2011" name="Nature">
        <title>The Medicago genome provides insight into the evolution of rhizobial symbioses.</title>
        <authorList>
            <person name="Young N.D."/>
            <person name="Debelle F."/>
            <person name="Oldroyd G.E."/>
            <person name="Geurts R."/>
            <person name="Cannon S.B."/>
            <person name="Udvardi M.K."/>
            <person name="Benedito V.A."/>
            <person name="Mayer K.F."/>
            <person name="Gouzy J."/>
            <person name="Schoof H."/>
            <person name="Van de Peer Y."/>
            <person name="Proost S."/>
            <person name="Cook D.R."/>
            <person name="Meyers B.C."/>
            <person name="Spannagl M."/>
            <person name="Cheung F."/>
            <person name="De Mita S."/>
            <person name="Krishnakumar V."/>
            <person name="Gundlach H."/>
            <person name="Zhou S."/>
            <person name="Mudge J."/>
            <person name="Bharti A.K."/>
            <person name="Murray J.D."/>
            <person name="Naoumkina M.A."/>
            <person name="Rosen B."/>
            <person name="Silverstein K.A."/>
            <person name="Tang H."/>
            <person name="Rombauts S."/>
            <person name="Zhao P.X."/>
            <person name="Zhou P."/>
            <person name="Barbe V."/>
            <person name="Bardou P."/>
            <person name="Bechner M."/>
            <person name="Bellec A."/>
            <person name="Berger A."/>
            <person name="Berges H."/>
            <person name="Bidwell S."/>
            <person name="Bisseling T."/>
            <person name="Choisne N."/>
            <person name="Couloux A."/>
            <person name="Denny R."/>
            <person name="Deshpande S."/>
            <person name="Dai X."/>
            <person name="Doyle J.J."/>
            <person name="Dudez A.M."/>
            <person name="Farmer A.D."/>
            <person name="Fouteau S."/>
            <person name="Franken C."/>
            <person name="Gibelin C."/>
            <person name="Gish J."/>
            <person name="Goldstein S."/>
            <person name="Gonzalez A.J."/>
            <person name="Green P.J."/>
            <person name="Hallab A."/>
            <person name="Hartog M."/>
            <person name="Hua A."/>
            <person name="Humphray S.J."/>
            <person name="Jeong D.H."/>
            <person name="Jing Y."/>
            <person name="Jocker A."/>
            <person name="Kenton S.M."/>
            <person name="Kim D.J."/>
            <person name="Klee K."/>
            <person name="Lai H."/>
            <person name="Lang C."/>
            <person name="Lin S."/>
            <person name="Macmil S.L."/>
            <person name="Magdelenat G."/>
            <person name="Matthews L."/>
            <person name="McCorrison J."/>
            <person name="Monaghan E.L."/>
            <person name="Mun J.H."/>
            <person name="Najar F.Z."/>
            <person name="Nicholson C."/>
            <person name="Noirot C."/>
            <person name="O'Bleness M."/>
            <person name="Paule C.R."/>
            <person name="Poulain J."/>
            <person name="Prion F."/>
            <person name="Qin B."/>
            <person name="Qu C."/>
            <person name="Retzel E.F."/>
            <person name="Riddle C."/>
            <person name="Sallet E."/>
            <person name="Samain S."/>
            <person name="Samson N."/>
            <person name="Sanders I."/>
            <person name="Saurat O."/>
            <person name="Scarpelli C."/>
            <person name="Schiex T."/>
            <person name="Segurens B."/>
            <person name="Severin A.J."/>
            <person name="Sherrier D.J."/>
            <person name="Shi R."/>
            <person name="Sims S."/>
            <person name="Singer S.R."/>
            <person name="Sinharoy S."/>
            <person name="Sterck L."/>
            <person name="Viollet A."/>
            <person name="Wang B.B."/>
            <person name="Wang K."/>
            <person name="Wang M."/>
            <person name="Wang X."/>
            <person name="Warfsmann J."/>
            <person name="Weissenbach J."/>
            <person name="White D.D."/>
            <person name="White J.D."/>
            <person name="Wiley G.B."/>
            <person name="Wincker P."/>
            <person name="Xing Y."/>
            <person name="Yang L."/>
            <person name="Yao Z."/>
            <person name="Ying F."/>
            <person name="Zhai J."/>
            <person name="Zhou L."/>
            <person name="Zuber A."/>
            <person name="Denarie J."/>
            <person name="Dixon R.A."/>
            <person name="May G.D."/>
            <person name="Schwartz D.C."/>
            <person name="Rogers J."/>
            <person name="Quetier F."/>
            <person name="Town C.D."/>
            <person name="Roe B.A."/>
        </authorList>
    </citation>
    <scope>NUCLEOTIDE SEQUENCE [LARGE SCALE GENOMIC DNA]</scope>
    <source>
        <strain evidence="1">A17</strain>
        <strain evidence="2 3">cv. Jemalong A17</strain>
    </source>
</reference>
<evidence type="ECO:0000313" key="3">
    <source>
        <dbReference type="Proteomes" id="UP000002051"/>
    </source>
</evidence>
<keyword evidence="3" id="KW-1185">Reference proteome</keyword>
<dbReference type="EnsemblPlants" id="AES97479">
    <property type="protein sequence ID" value="AES97479"/>
    <property type="gene ID" value="MTR_5g054990"/>
</dbReference>
<dbReference type="HOGENOM" id="CLU_3053411_0_0_1"/>
<protein>
    <submittedName>
        <fullName evidence="1 2">Uncharacterized protein</fullName>
    </submittedName>
</protein>
<dbReference type="PaxDb" id="3880-AES97479"/>
<dbReference type="EMBL" id="CM001221">
    <property type="protein sequence ID" value="AES97479.1"/>
    <property type="molecule type" value="Genomic_DNA"/>
</dbReference>
<name>G7JZD4_MEDTR</name>
<reference evidence="2" key="3">
    <citation type="submission" date="2015-04" db="UniProtKB">
        <authorList>
            <consortium name="EnsemblPlants"/>
        </authorList>
    </citation>
    <scope>IDENTIFICATION</scope>
    <source>
        <strain evidence="2">cv. Jemalong A17</strain>
    </source>
</reference>
<dbReference type="Proteomes" id="UP000002051">
    <property type="component" value="Chromosome 5"/>
</dbReference>
<gene>
    <name evidence="1" type="ordered locus">MTR_5g054990</name>
</gene>
<proteinExistence type="predicted"/>
<reference evidence="1 3" key="2">
    <citation type="journal article" date="2014" name="BMC Genomics">
        <title>An improved genome release (version Mt4.0) for the model legume Medicago truncatula.</title>
        <authorList>
            <person name="Tang H."/>
            <person name="Krishnakumar V."/>
            <person name="Bidwell S."/>
            <person name="Rosen B."/>
            <person name="Chan A."/>
            <person name="Zhou S."/>
            <person name="Gentzbittel L."/>
            <person name="Childs K.L."/>
            <person name="Yandell M."/>
            <person name="Gundlach H."/>
            <person name="Mayer K.F."/>
            <person name="Schwartz D.C."/>
            <person name="Town C.D."/>
        </authorList>
    </citation>
    <scope>GENOME REANNOTATION</scope>
    <source>
        <strain evidence="2 3">cv. Jemalong A17</strain>
    </source>
</reference>
<evidence type="ECO:0000313" key="2">
    <source>
        <dbReference type="EnsemblPlants" id="AES97479"/>
    </source>
</evidence>
<dbReference type="AlphaFoldDB" id="G7JZD4"/>
<sequence>MSAAVTVHHPFGPQSYRHQSVTYMIAHSNNKDTKREDVFRSGSVSWFVQKTTFI</sequence>
<evidence type="ECO:0000313" key="1">
    <source>
        <dbReference type="EMBL" id="AES97479.1"/>
    </source>
</evidence>
<accession>G7JZD4</accession>
<organism evidence="1 3">
    <name type="scientific">Medicago truncatula</name>
    <name type="common">Barrel medic</name>
    <name type="synonym">Medicago tribuloides</name>
    <dbReference type="NCBI Taxonomy" id="3880"/>
    <lineage>
        <taxon>Eukaryota</taxon>
        <taxon>Viridiplantae</taxon>
        <taxon>Streptophyta</taxon>
        <taxon>Embryophyta</taxon>
        <taxon>Tracheophyta</taxon>
        <taxon>Spermatophyta</taxon>
        <taxon>Magnoliopsida</taxon>
        <taxon>eudicotyledons</taxon>
        <taxon>Gunneridae</taxon>
        <taxon>Pentapetalae</taxon>
        <taxon>rosids</taxon>
        <taxon>fabids</taxon>
        <taxon>Fabales</taxon>
        <taxon>Fabaceae</taxon>
        <taxon>Papilionoideae</taxon>
        <taxon>50 kb inversion clade</taxon>
        <taxon>NPAAA clade</taxon>
        <taxon>Hologalegina</taxon>
        <taxon>IRL clade</taxon>
        <taxon>Trifolieae</taxon>
        <taxon>Medicago</taxon>
    </lineage>
</organism>